<evidence type="ECO:0000313" key="1">
    <source>
        <dbReference type="EMBL" id="VDM84535.1"/>
    </source>
</evidence>
<organism evidence="1 2">
    <name type="scientific">Strongylus vulgaris</name>
    <name type="common">Blood worm</name>
    <dbReference type="NCBI Taxonomy" id="40348"/>
    <lineage>
        <taxon>Eukaryota</taxon>
        <taxon>Metazoa</taxon>
        <taxon>Ecdysozoa</taxon>
        <taxon>Nematoda</taxon>
        <taxon>Chromadorea</taxon>
        <taxon>Rhabditida</taxon>
        <taxon>Rhabditina</taxon>
        <taxon>Rhabditomorpha</taxon>
        <taxon>Strongyloidea</taxon>
        <taxon>Strongylidae</taxon>
        <taxon>Strongylus</taxon>
    </lineage>
</organism>
<evidence type="ECO:0000313" key="2">
    <source>
        <dbReference type="Proteomes" id="UP000270094"/>
    </source>
</evidence>
<dbReference type="Proteomes" id="UP000270094">
    <property type="component" value="Unassembled WGS sequence"/>
</dbReference>
<accession>A0A3P7LQ70</accession>
<dbReference type="OrthoDB" id="2019572at2759"/>
<protein>
    <submittedName>
        <fullName evidence="1">Uncharacterized protein</fullName>
    </submittedName>
</protein>
<proteinExistence type="predicted"/>
<sequence length="89" mass="10037">MDQYGSDELLLPSLQVSNEIDMPGRFDYNCSRKGDAGNISRISLWVKNVDDTCLSRRVRHSICILGVEHLSLLAETPHIMANKVEFGFI</sequence>
<reference evidence="1 2" key="1">
    <citation type="submission" date="2018-11" db="EMBL/GenBank/DDBJ databases">
        <authorList>
            <consortium name="Pathogen Informatics"/>
        </authorList>
    </citation>
    <scope>NUCLEOTIDE SEQUENCE [LARGE SCALE GENOMIC DNA]</scope>
</reference>
<dbReference type="PANTHER" id="PTHR46671:SF7">
    <property type="entry name" value="CORE-2_I-BRANCHING ENZYME"/>
    <property type="match status" value="1"/>
</dbReference>
<gene>
    <name evidence="1" type="ORF">SVUK_LOCUS19533</name>
</gene>
<dbReference type="EMBL" id="UYYB01130889">
    <property type="protein sequence ID" value="VDM84535.1"/>
    <property type="molecule type" value="Genomic_DNA"/>
</dbReference>
<dbReference type="PANTHER" id="PTHR46671">
    <property type="entry name" value="PROTEIN CBG11221"/>
    <property type="match status" value="1"/>
</dbReference>
<dbReference type="AlphaFoldDB" id="A0A3P7LQ70"/>
<keyword evidence="2" id="KW-1185">Reference proteome</keyword>
<name>A0A3P7LQ70_STRVU</name>